<sequence>MEPFALAIRSGGFGAKYLIQPTQFPGRAKRPESAFAVLPREQQDKSATQAASVVRLEAMFPGWSVVYGEYSKHYTAMSAAFGIGLLVSPDANELSRQIIDVQQRAAAVGGCAP</sequence>
<reference evidence="1 2" key="1">
    <citation type="submission" date="2018-10" db="EMBL/GenBank/DDBJ databases">
        <title>Isolation from soil.</title>
        <authorList>
            <person name="Hu J."/>
        </authorList>
    </citation>
    <scope>NUCLEOTIDE SEQUENCE [LARGE SCALE GENOMIC DNA]</scope>
    <source>
        <strain evidence="1 2">NEAU-Ht49</strain>
    </source>
</reference>
<evidence type="ECO:0000313" key="1">
    <source>
        <dbReference type="EMBL" id="RMI36014.1"/>
    </source>
</evidence>
<organism evidence="1 2">
    <name type="scientific">Actinomadura harenae</name>
    <dbReference type="NCBI Taxonomy" id="2483351"/>
    <lineage>
        <taxon>Bacteria</taxon>
        <taxon>Bacillati</taxon>
        <taxon>Actinomycetota</taxon>
        <taxon>Actinomycetes</taxon>
        <taxon>Streptosporangiales</taxon>
        <taxon>Thermomonosporaceae</taxon>
        <taxon>Actinomadura</taxon>
    </lineage>
</organism>
<dbReference type="RefSeq" id="WP_122199632.1">
    <property type="nucleotide sequence ID" value="NZ_JBHSKC010000055.1"/>
</dbReference>
<evidence type="ECO:0000313" key="2">
    <source>
        <dbReference type="Proteomes" id="UP000282674"/>
    </source>
</evidence>
<dbReference type="AlphaFoldDB" id="A0A3M2LF39"/>
<dbReference type="EMBL" id="RFFG01000152">
    <property type="protein sequence ID" value="RMI36014.1"/>
    <property type="molecule type" value="Genomic_DNA"/>
</dbReference>
<dbReference type="OrthoDB" id="9968464at2"/>
<accession>A0A3M2LF39</accession>
<keyword evidence="2" id="KW-1185">Reference proteome</keyword>
<protein>
    <submittedName>
        <fullName evidence="1">Uncharacterized protein</fullName>
    </submittedName>
</protein>
<proteinExistence type="predicted"/>
<comment type="caution">
    <text evidence="1">The sequence shown here is derived from an EMBL/GenBank/DDBJ whole genome shotgun (WGS) entry which is preliminary data.</text>
</comment>
<name>A0A3M2LF39_9ACTN</name>
<dbReference type="Proteomes" id="UP000282674">
    <property type="component" value="Unassembled WGS sequence"/>
</dbReference>
<gene>
    <name evidence="1" type="ORF">EBO15_39790</name>
</gene>